<dbReference type="InterPro" id="IPR036866">
    <property type="entry name" value="RibonucZ/Hydroxyglut_hydro"/>
</dbReference>
<dbReference type="PIR" id="S75335">
    <property type="entry name" value="S75335"/>
</dbReference>
<evidence type="ECO:0000313" key="1">
    <source>
        <dbReference type="EMBL" id="BAA17249.1"/>
    </source>
</evidence>
<dbReference type="PANTHER" id="PTHR39189">
    <property type="entry name" value="UPF0173 METAL-DEPENDENT HYDROLASE YTKL"/>
    <property type="match status" value="1"/>
</dbReference>
<dbReference type="InParanoid" id="P73222"/>
<protein>
    <submittedName>
        <fullName evidence="1">Slr2005 protein</fullName>
    </submittedName>
</protein>
<dbReference type="EMBL" id="BA000022">
    <property type="protein sequence ID" value="BAA17249.1"/>
    <property type="molecule type" value="Genomic_DNA"/>
</dbReference>
<gene>
    <name evidence="1" type="ordered locus">slr2005</name>
</gene>
<dbReference type="PaxDb" id="1148-1652326"/>
<reference evidence="1 2" key="2">
    <citation type="journal article" date="1996" name="DNA Res.">
        <title>Sequence analysis of the genome of the unicellular cyanobacterium Synechocystis sp. strain PCC6803. II. Sequence determination of the entire genome and assignment of potential protein-coding regions.</title>
        <authorList>
            <person name="Kaneko T."/>
            <person name="Sato S."/>
            <person name="Kotani H."/>
            <person name="Tanaka A."/>
            <person name="Asamizu E."/>
            <person name="Nakamura Y."/>
            <person name="Miyajima N."/>
            <person name="Hirosawa M."/>
            <person name="Sugiura M."/>
            <person name="Sasamoto S."/>
            <person name="Kimura T."/>
            <person name="Hosouchi T."/>
            <person name="Matsuno A."/>
            <person name="Muraki A."/>
            <person name="Nakazaki N."/>
            <person name="Naruo K."/>
            <person name="Okumura S."/>
            <person name="Shimpo S."/>
            <person name="Takeuchi C."/>
            <person name="Wada T."/>
            <person name="Watanabe A."/>
            <person name="Yamada M."/>
            <person name="Yasuda M."/>
            <person name="Tabata S."/>
        </authorList>
    </citation>
    <scope>NUCLEOTIDE SEQUENCE [LARGE SCALE GENOMIC DNA]</scope>
    <source>
        <strain evidence="2">ATCC 27184 / PCC 6803 / Kazusa</strain>
    </source>
</reference>
<evidence type="ECO:0000313" key="2">
    <source>
        <dbReference type="Proteomes" id="UP000001425"/>
    </source>
</evidence>
<reference evidence="1 2" key="1">
    <citation type="journal article" date="1995" name="DNA Res.">
        <title>Sequence analysis of the genome of the unicellular cyanobacterium Synechocystis sp. strain PCC6803. I. Sequence features in the 1 Mb region from map positions 64% to 92% of the genome.</title>
        <authorList>
            <person name="Kaneko T."/>
            <person name="Tanaka A."/>
            <person name="Sato S."/>
            <person name="Kotani H."/>
            <person name="Sazuka T."/>
            <person name="Miyajima N."/>
            <person name="Sugiura M."/>
            <person name="Tabata S."/>
        </authorList>
    </citation>
    <scope>NUCLEOTIDE SEQUENCE [LARGE SCALE GENOMIC DNA]</scope>
    <source>
        <strain evidence="2">ATCC 27184 / PCC 6803 / Kazusa</strain>
    </source>
</reference>
<dbReference type="IntAct" id="P73222">
    <property type="interactions" value="3"/>
</dbReference>
<dbReference type="STRING" id="1148.gene:10498112"/>
<dbReference type="AlphaFoldDB" id="P73222"/>
<dbReference type="Pfam" id="PF13483">
    <property type="entry name" value="Lactamase_B_3"/>
    <property type="match status" value="1"/>
</dbReference>
<dbReference type="KEGG" id="syn:slr2005"/>
<organism evidence="1 2">
    <name type="scientific">Synechocystis sp. (strain ATCC 27184 / PCC 6803 / Kazusa)</name>
    <dbReference type="NCBI Taxonomy" id="1111708"/>
    <lineage>
        <taxon>Bacteria</taxon>
        <taxon>Bacillati</taxon>
        <taxon>Cyanobacteriota</taxon>
        <taxon>Cyanophyceae</taxon>
        <taxon>Synechococcales</taxon>
        <taxon>Merismopediaceae</taxon>
        <taxon>Synechocystis</taxon>
    </lineage>
</organism>
<dbReference type="PANTHER" id="PTHR39189:SF1">
    <property type="entry name" value="UPF0173 METAL-DEPENDENT HYDROLASE YTKL"/>
    <property type="match status" value="1"/>
</dbReference>
<dbReference type="PhylomeDB" id="P73222"/>
<dbReference type="SUPFAM" id="SSF56281">
    <property type="entry name" value="Metallo-hydrolase/oxidoreductase"/>
    <property type="match status" value="1"/>
</dbReference>
<accession>P73222</accession>
<dbReference type="eggNOG" id="COG2220">
    <property type="taxonomic scope" value="Bacteria"/>
</dbReference>
<name>P73222_SYNY3</name>
<dbReference type="EnsemblBacteria" id="BAA17249">
    <property type="protein sequence ID" value="BAA17249"/>
    <property type="gene ID" value="BAA17249"/>
</dbReference>
<dbReference type="Proteomes" id="UP000001425">
    <property type="component" value="Chromosome"/>
</dbReference>
<dbReference type="Gene3D" id="3.60.15.10">
    <property type="entry name" value="Ribonuclease Z/Hydroxyacylglutathione hydrolase-like"/>
    <property type="match status" value="1"/>
</dbReference>
<keyword evidence="2" id="KW-1185">Reference proteome</keyword>
<dbReference type="GO" id="GO:0030288">
    <property type="term" value="C:outer membrane-bounded periplasmic space"/>
    <property type="evidence" value="ECO:0007005"/>
    <property type="project" value="UniProtKB"/>
</dbReference>
<proteinExistence type="predicted"/>
<sequence length="261" mass="27975">MKRRKFIRTAGAGLLAVAGVQIGDRLRPATAQASSGLQVEWLGHSAFLFSANGFRILANPFRAIGCTKGFRLPKVQADLVLISSQLWDEGAAENLPGNPRILFEPGSYDIGGIQFQGISAPHDRLGGRRFGQNVVWRWSQGGIRIVHMGGAASPITEEQKILLGSPDLALIPVGGGPKNYDAAEAKAAMAILNPRMVVPTQYATPAADRGNCDLQTLQPFLDLVEGMNVQRINGNSLSLRANNLPAEGTLIRIFSEQGLLV</sequence>